<gene>
    <name evidence="1" type="ORF">S06H3_17316</name>
</gene>
<organism evidence="1">
    <name type="scientific">marine sediment metagenome</name>
    <dbReference type="NCBI Taxonomy" id="412755"/>
    <lineage>
        <taxon>unclassified sequences</taxon>
        <taxon>metagenomes</taxon>
        <taxon>ecological metagenomes</taxon>
    </lineage>
</organism>
<dbReference type="EMBL" id="BARV01008648">
    <property type="protein sequence ID" value="GAI06315.1"/>
    <property type="molecule type" value="Genomic_DNA"/>
</dbReference>
<name>X1LV69_9ZZZZ</name>
<accession>X1LV69</accession>
<evidence type="ECO:0000313" key="1">
    <source>
        <dbReference type="EMBL" id="GAI06315.1"/>
    </source>
</evidence>
<feature type="non-terminal residue" evidence="1">
    <location>
        <position position="1"/>
    </location>
</feature>
<sequence>ALMCEVPVASYFEDIYLDYPEMKDIVEFLNPEPEKLTDSLLRILKQLRKVDRKKIVELHSPKSTVDKLLQFWKEWDFI</sequence>
<reference evidence="1" key="1">
    <citation type="journal article" date="2014" name="Front. Microbiol.">
        <title>High frequency of phylogenetically diverse reductive dehalogenase-homologous genes in deep subseafloor sedimentary metagenomes.</title>
        <authorList>
            <person name="Kawai M."/>
            <person name="Futagami T."/>
            <person name="Toyoda A."/>
            <person name="Takaki Y."/>
            <person name="Nishi S."/>
            <person name="Hori S."/>
            <person name="Arai W."/>
            <person name="Tsubouchi T."/>
            <person name="Morono Y."/>
            <person name="Uchiyama I."/>
            <person name="Ito T."/>
            <person name="Fujiyama A."/>
            <person name="Inagaki F."/>
            <person name="Takami H."/>
        </authorList>
    </citation>
    <scope>NUCLEOTIDE SEQUENCE</scope>
    <source>
        <strain evidence="1">Expedition CK06-06</strain>
    </source>
</reference>
<protein>
    <submittedName>
        <fullName evidence="1">Uncharacterized protein</fullName>
    </submittedName>
</protein>
<comment type="caution">
    <text evidence="1">The sequence shown here is derived from an EMBL/GenBank/DDBJ whole genome shotgun (WGS) entry which is preliminary data.</text>
</comment>
<proteinExistence type="predicted"/>
<dbReference type="AlphaFoldDB" id="X1LV69"/>